<sequence length="688" mass="75065">MEGAKETSSELSQTPQTTTMMIPDAGDERETRTAKGLSQFSQTLQTITASSAPETSVKVADDKLPERVQWVLNAPEPPGLWSRLQNGISETLENMFRCLEQHRMSRTLESIFPILSWGKLYNKKLFRNDFLAGLTLASLCIPQSIGYATLAKLHPQYGLYTSVVPPLLYAILGTSREIAIGPVAVVSLLLSSMIQKLEDPAENPVSYTGLVITVTFFAGVFQAAFGVFRLGFLVDFLSHAAIVGFMAGAAIMIGLQQLKGLLGITNFTNKTDIISVIKSVWRSVHNSWNPFNFILGCSFLSFILITKFLGQRKKKLFWLSTVAPLISVILSTLIVFLTRADKHGVKIVKHIKSGLNPISIHQLQFTGEHTAEAAKIGLVVAIVALTEALAVGRSFASVKGYHLDGNKEMVAMGVMNIAGSLTSCYVATGSFSRTAVNFSAGCETVVSNIVMAVTVIISLELFTRLLYFTPIAILASIILSALPGLIDLNEAYNIWKLDKLDFFACVGAFFGVLFASVEIGLLVAVGMSFAKILLSTIQTGTETLGRIPGTDIFVDINQYPVAVEIPGVLVTRTKSALLCFANANVIKERIMQVATRKQEVDAKENADGRIQLVVFDMSNLMNIDTTALSSLEELHKNLAEKDIEFAITNPRWQVIHKLRMANIVKNIGRRVFLTVGEAIDACLIAKMA</sequence>
<dbReference type="PROSITE" id="PS50801">
    <property type="entry name" value="STAS"/>
    <property type="match status" value="1"/>
</dbReference>
<evidence type="ECO:0000256" key="3">
    <source>
        <dbReference type="ARBA" id="ARBA00022989"/>
    </source>
</evidence>
<gene>
    <name evidence="8" type="ORF">ACH5RR_012438</name>
</gene>
<evidence type="ECO:0000256" key="4">
    <source>
        <dbReference type="ARBA" id="ARBA00023136"/>
    </source>
</evidence>
<feature type="transmembrane region" description="Helical" evidence="6">
    <location>
        <begin position="236"/>
        <end position="255"/>
    </location>
</feature>
<dbReference type="Pfam" id="PF01740">
    <property type="entry name" value="STAS"/>
    <property type="match status" value="1"/>
</dbReference>
<keyword evidence="3 6" id="KW-1133">Transmembrane helix</keyword>
<dbReference type="PANTHER" id="PTHR11814">
    <property type="entry name" value="SULFATE TRANSPORTER"/>
    <property type="match status" value="1"/>
</dbReference>
<dbReference type="PROSITE" id="PS01130">
    <property type="entry name" value="SLC26A"/>
    <property type="match status" value="1"/>
</dbReference>
<evidence type="ECO:0000256" key="1">
    <source>
        <dbReference type="ARBA" id="ARBA00004141"/>
    </source>
</evidence>
<feature type="transmembrane region" description="Helical" evidence="6">
    <location>
        <begin position="409"/>
        <end position="428"/>
    </location>
</feature>
<dbReference type="Pfam" id="PF00916">
    <property type="entry name" value="Sulfate_transp"/>
    <property type="match status" value="1"/>
</dbReference>
<dbReference type="EMBL" id="JBJUIK010000005">
    <property type="protein sequence ID" value="KAL3527782.1"/>
    <property type="molecule type" value="Genomic_DNA"/>
</dbReference>
<accession>A0ABD3AAC4</accession>
<keyword evidence="4 6" id="KW-0472">Membrane</keyword>
<feature type="transmembrane region" description="Helical" evidence="6">
    <location>
        <begin position="130"/>
        <end position="148"/>
    </location>
</feature>
<comment type="caution">
    <text evidence="8">The sequence shown here is derived from an EMBL/GenBank/DDBJ whole genome shotgun (WGS) entry which is preliminary data.</text>
</comment>
<dbReference type="InterPro" id="IPR001902">
    <property type="entry name" value="SLC26A/SulP_fam"/>
</dbReference>
<dbReference type="AlphaFoldDB" id="A0ABD3AAC4"/>
<evidence type="ECO:0000313" key="8">
    <source>
        <dbReference type="EMBL" id="KAL3527782.1"/>
    </source>
</evidence>
<feature type="transmembrane region" description="Helical" evidence="6">
    <location>
        <begin position="210"/>
        <end position="230"/>
    </location>
</feature>
<dbReference type="InterPro" id="IPR018045">
    <property type="entry name" value="S04_transporter_CS"/>
</dbReference>
<protein>
    <recommendedName>
        <fullName evidence="7">STAS domain-containing protein</fullName>
    </recommendedName>
</protein>
<feature type="compositionally biased region" description="Polar residues" evidence="5">
    <location>
        <begin position="9"/>
        <end position="20"/>
    </location>
</feature>
<evidence type="ECO:0000259" key="7">
    <source>
        <dbReference type="PROSITE" id="PS50801"/>
    </source>
</evidence>
<feature type="transmembrane region" description="Helical" evidence="6">
    <location>
        <begin position="291"/>
        <end position="310"/>
    </location>
</feature>
<dbReference type="SUPFAM" id="SSF52091">
    <property type="entry name" value="SpoIIaa-like"/>
    <property type="match status" value="1"/>
</dbReference>
<evidence type="ECO:0000256" key="5">
    <source>
        <dbReference type="SAM" id="MobiDB-lite"/>
    </source>
</evidence>
<feature type="domain" description="STAS" evidence="7">
    <location>
        <begin position="578"/>
        <end position="682"/>
    </location>
</feature>
<feature type="transmembrane region" description="Helical" evidence="6">
    <location>
        <begin position="316"/>
        <end position="337"/>
    </location>
</feature>
<evidence type="ECO:0000256" key="6">
    <source>
        <dbReference type="SAM" id="Phobius"/>
    </source>
</evidence>
<evidence type="ECO:0000313" key="9">
    <source>
        <dbReference type="Proteomes" id="UP001630127"/>
    </source>
</evidence>
<feature type="transmembrane region" description="Helical" evidence="6">
    <location>
        <begin position="440"/>
        <end position="459"/>
    </location>
</feature>
<dbReference type="InterPro" id="IPR036513">
    <property type="entry name" value="STAS_dom_sf"/>
</dbReference>
<organism evidence="8 9">
    <name type="scientific">Cinchona calisaya</name>
    <dbReference type="NCBI Taxonomy" id="153742"/>
    <lineage>
        <taxon>Eukaryota</taxon>
        <taxon>Viridiplantae</taxon>
        <taxon>Streptophyta</taxon>
        <taxon>Embryophyta</taxon>
        <taxon>Tracheophyta</taxon>
        <taxon>Spermatophyta</taxon>
        <taxon>Magnoliopsida</taxon>
        <taxon>eudicotyledons</taxon>
        <taxon>Gunneridae</taxon>
        <taxon>Pentapetalae</taxon>
        <taxon>asterids</taxon>
        <taxon>lamiids</taxon>
        <taxon>Gentianales</taxon>
        <taxon>Rubiaceae</taxon>
        <taxon>Cinchonoideae</taxon>
        <taxon>Cinchoneae</taxon>
        <taxon>Cinchona</taxon>
    </lineage>
</organism>
<dbReference type="CDD" id="cd07042">
    <property type="entry name" value="STAS_SulP_like_sulfate_transporter"/>
    <property type="match status" value="1"/>
</dbReference>
<dbReference type="InterPro" id="IPR011547">
    <property type="entry name" value="SLC26A/SulP_dom"/>
</dbReference>
<evidence type="ECO:0000256" key="2">
    <source>
        <dbReference type="ARBA" id="ARBA00022692"/>
    </source>
</evidence>
<feature type="transmembrane region" description="Helical" evidence="6">
    <location>
        <begin position="500"/>
        <end position="529"/>
    </location>
</feature>
<dbReference type="NCBIfam" id="TIGR00815">
    <property type="entry name" value="sulP"/>
    <property type="match status" value="1"/>
</dbReference>
<dbReference type="InterPro" id="IPR002645">
    <property type="entry name" value="STAS_dom"/>
</dbReference>
<feature type="region of interest" description="Disordered" evidence="5">
    <location>
        <begin position="1"/>
        <end position="36"/>
    </location>
</feature>
<keyword evidence="9" id="KW-1185">Reference proteome</keyword>
<dbReference type="Proteomes" id="UP001630127">
    <property type="component" value="Unassembled WGS sequence"/>
</dbReference>
<name>A0ABD3AAC4_9GENT</name>
<proteinExistence type="predicted"/>
<dbReference type="Gene3D" id="3.30.750.24">
    <property type="entry name" value="STAS domain"/>
    <property type="match status" value="1"/>
</dbReference>
<dbReference type="GO" id="GO:0016020">
    <property type="term" value="C:membrane"/>
    <property type="evidence" value="ECO:0007669"/>
    <property type="project" value="UniProtKB-SubCell"/>
</dbReference>
<reference evidence="8 9" key="1">
    <citation type="submission" date="2024-11" db="EMBL/GenBank/DDBJ databases">
        <title>A near-complete genome assembly of Cinchona calisaya.</title>
        <authorList>
            <person name="Lian D.C."/>
            <person name="Zhao X.W."/>
            <person name="Wei L."/>
        </authorList>
    </citation>
    <scope>NUCLEOTIDE SEQUENCE [LARGE SCALE GENOMIC DNA]</scope>
    <source>
        <tissue evidence="8">Nenye</tissue>
    </source>
</reference>
<keyword evidence="2 6" id="KW-0812">Transmembrane</keyword>
<feature type="transmembrane region" description="Helical" evidence="6">
    <location>
        <begin position="465"/>
        <end position="488"/>
    </location>
</feature>
<feature type="transmembrane region" description="Helical" evidence="6">
    <location>
        <begin position="376"/>
        <end position="397"/>
    </location>
</feature>
<comment type="subcellular location">
    <subcellularLocation>
        <location evidence="1">Membrane</location>
        <topology evidence="1">Multi-pass membrane protein</topology>
    </subcellularLocation>
</comment>
<feature type="transmembrane region" description="Helical" evidence="6">
    <location>
        <begin position="168"/>
        <end position="190"/>
    </location>
</feature>